<dbReference type="Gene3D" id="3.30.1330.30">
    <property type="match status" value="1"/>
</dbReference>
<evidence type="ECO:0000259" key="4">
    <source>
        <dbReference type="SMART" id="SM00967"/>
    </source>
</evidence>
<keyword evidence="2 5" id="KW-0489">Methyltransferase</keyword>
<dbReference type="InterPro" id="IPR029028">
    <property type="entry name" value="Alpha/beta_knot_MTases"/>
</dbReference>
<dbReference type="AlphaFoldDB" id="A0A2W5UXL0"/>
<dbReference type="PANTHER" id="PTHR46429:SF1">
    <property type="entry name" value="23S RRNA (GUANOSINE-2'-O-)-METHYLTRANSFERASE RLMB"/>
    <property type="match status" value="1"/>
</dbReference>
<dbReference type="SMART" id="SM00967">
    <property type="entry name" value="SpoU_sub_bind"/>
    <property type="match status" value="1"/>
</dbReference>
<dbReference type="FunFam" id="3.40.1280.10:FF:000008">
    <property type="entry name" value="Group 3 RNA methyltransferase TrmH"/>
    <property type="match status" value="1"/>
</dbReference>
<dbReference type="InterPro" id="IPR001537">
    <property type="entry name" value="SpoU_MeTrfase"/>
</dbReference>
<accession>A0A2W5UXL0</accession>
<evidence type="ECO:0000256" key="1">
    <source>
        <dbReference type="ARBA" id="ARBA00007228"/>
    </source>
</evidence>
<feature type="domain" description="RNA 2-O ribose methyltransferase substrate binding" evidence="4">
    <location>
        <begin position="19"/>
        <end position="96"/>
    </location>
</feature>
<keyword evidence="3 5" id="KW-0808">Transferase</keyword>
<evidence type="ECO:0000256" key="2">
    <source>
        <dbReference type="ARBA" id="ARBA00022603"/>
    </source>
</evidence>
<dbReference type="Pfam" id="PF08032">
    <property type="entry name" value="SpoU_sub_bind"/>
    <property type="match status" value="1"/>
</dbReference>
<dbReference type="GO" id="GO:0008173">
    <property type="term" value="F:RNA methyltransferase activity"/>
    <property type="evidence" value="ECO:0007669"/>
    <property type="project" value="InterPro"/>
</dbReference>
<dbReference type="Proteomes" id="UP000249061">
    <property type="component" value="Unassembled WGS sequence"/>
</dbReference>
<dbReference type="GO" id="GO:0005829">
    <property type="term" value="C:cytosol"/>
    <property type="evidence" value="ECO:0007669"/>
    <property type="project" value="TreeGrafter"/>
</dbReference>
<dbReference type="GO" id="GO:0003723">
    <property type="term" value="F:RNA binding"/>
    <property type="evidence" value="ECO:0007669"/>
    <property type="project" value="InterPro"/>
</dbReference>
<gene>
    <name evidence="5" type="ORF">DI536_11445</name>
</gene>
<dbReference type="PANTHER" id="PTHR46429">
    <property type="entry name" value="23S RRNA (GUANOSINE-2'-O-)-METHYLTRANSFERASE RLMB"/>
    <property type="match status" value="1"/>
</dbReference>
<dbReference type="InterPro" id="IPR029026">
    <property type="entry name" value="tRNA_m1G_MTases_N"/>
</dbReference>
<comment type="similarity">
    <text evidence="1">Belongs to the class IV-like SAM-binding methyltransferase superfamily. RNA methyltransferase TrmH family.</text>
</comment>
<comment type="caution">
    <text evidence="5">The sequence shown here is derived from an EMBL/GenBank/DDBJ whole genome shotgun (WGS) entry which is preliminary data.</text>
</comment>
<name>A0A2W5UXL0_9BACT</name>
<dbReference type="Pfam" id="PF00588">
    <property type="entry name" value="SpoU_methylase"/>
    <property type="match status" value="1"/>
</dbReference>
<dbReference type="Gene3D" id="3.40.1280.10">
    <property type="match status" value="1"/>
</dbReference>
<dbReference type="NCBIfam" id="TIGR00186">
    <property type="entry name" value="rRNA_methyl_3"/>
    <property type="match status" value="1"/>
</dbReference>
<dbReference type="InterPro" id="IPR004441">
    <property type="entry name" value="rRNA_MeTrfase_TrmH"/>
</dbReference>
<dbReference type="GO" id="GO:0006396">
    <property type="term" value="P:RNA processing"/>
    <property type="evidence" value="ECO:0007669"/>
    <property type="project" value="InterPro"/>
</dbReference>
<dbReference type="GO" id="GO:0032259">
    <property type="term" value="P:methylation"/>
    <property type="evidence" value="ECO:0007669"/>
    <property type="project" value="UniProtKB-KW"/>
</dbReference>
<dbReference type="SUPFAM" id="SSF55315">
    <property type="entry name" value="L30e-like"/>
    <property type="match status" value="1"/>
</dbReference>
<organism evidence="5 6">
    <name type="scientific">Archangium gephyra</name>
    <dbReference type="NCBI Taxonomy" id="48"/>
    <lineage>
        <taxon>Bacteria</taxon>
        <taxon>Pseudomonadati</taxon>
        <taxon>Myxococcota</taxon>
        <taxon>Myxococcia</taxon>
        <taxon>Myxococcales</taxon>
        <taxon>Cystobacterineae</taxon>
        <taxon>Archangiaceae</taxon>
        <taxon>Archangium</taxon>
    </lineage>
</organism>
<dbReference type="InterPro" id="IPR013123">
    <property type="entry name" value="SpoU_subst-bd"/>
</dbReference>
<protein>
    <submittedName>
        <fullName evidence="5">23S rRNA (Guanosine(2251)-2'-O)-methyltransferase RlmB</fullName>
    </submittedName>
</protein>
<dbReference type="InterPro" id="IPR029064">
    <property type="entry name" value="Ribosomal_eL30-like_sf"/>
</dbReference>
<dbReference type="EMBL" id="QFQP01000008">
    <property type="protein sequence ID" value="PZR13938.1"/>
    <property type="molecule type" value="Genomic_DNA"/>
</dbReference>
<reference evidence="5 6" key="1">
    <citation type="submission" date="2017-08" db="EMBL/GenBank/DDBJ databases">
        <title>Infants hospitalized years apart are colonized by the same room-sourced microbial strains.</title>
        <authorList>
            <person name="Brooks B."/>
            <person name="Olm M.R."/>
            <person name="Firek B.A."/>
            <person name="Baker R."/>
            <person name="Thomas B.C."/>
            <person name="Morowitz M.J."/>
            <person name="Banfield J.F."/>
        </authorList>
    </citation>
    <scope>NUCLEOTIDE SEQUENCE [LARGE SCALE GENOMIC DNA]</scope>
    <source>
        <strain evidence="5">S2_003_000_R2_14</strain>
    </source>
</reference>
<evidence type="ECO:0000313" key="6">
    <source>
        <dbReference type="Proteomes" id="UP000249061"/>
    </source>
</evidence>
<proteinExistence type="inferred from homology"/>
<dbReference type="SUPFAM" id="SSF75217">
    <property type="entry name" value="alpha/beta knot"/>
    <property type="match status" value="1"/>
</dbReference>
<dbReference type="CDD" id="cd18103">
    <property type="entry name" value="SpoU-like_RlmB"/>
    <property type="match status" value="1"/>
</dbReference>
<sequence>MRASDQDAVTARRGHVSTIIFGVNPVLEVLRASPHTVERIVIADGALNKSVSGEILERAKEAKVKVDRSDRERVNRLAEGGVHQGVIAEVRDFEYIGLAELIQKAKASGRQPLLVLLDGIQDPHNLGAIIRSAHAFGAQGVVIMKDRAVGVTAVAVKSSAGATAHCQVARVTNLSRAIDELKEAGFWTVAADPEGDQLAWGAKLTGPLAVIVGAEGAGVRKGVLGHADFKVRIPMAGQVASLNASVSAGVLLYEIARQRG</sequence>
<evidence type="ECO:0000313" key="5">
    <source>
        <dbReference type="EMBL" id="PZR13938.1"/>
    </source>
</evidence>
<evidence type="ECO:0000256" key="3">
    <source>
        <dbReference type="ARBA" id="ARBA00022679"/>
    </source>
</evidence>